<proteinExistence type="predicted"/>
<name>A0ABX2FA36_9PSEU</name>
<evidence type="ECO:0000313" key="4">
    <source>
        <dbReference type="Proteomes" id="UP000763557"/>
    </source>
</evidence>
<dbReference type="Proteomes" id="UP000763557">
    <property type="component" value="Unassembled WGS sequence"/>
</dbReference>
<feature type="region of interest" description="Disordered" evidence="1">
    <location>
        <begin position="21"/>
        <end position="75"/>
    </location>
</feature>
<protein>
    <submittedName>
        <fullName evidence="3">Uncharacterized protein</fullName>
    </submittedName>
</protein>
<dbReference type="RefSeq" id="WP_173136584.1">
    <property type="nucleotide sequence ID" value="NZ_JAAATY010000017.1"/>
</dbReference>
<accession>A0ABX2FA36</accession>
<keyword evidence="2" id="KW-0732">Signal</keyword>
<dbReference type="EMBL" id="JAAATY010000017">
    <property type="protein sequence ID" value="NRN67994.1"/>
    <property type="molecule type" value="Genomic_DNA"/>
</dbReference>
<feature type="chain" id="PRO_5046011281" evidence="2">
    <location>
        <begin position="26"/>
        <end position="149"/>
    </location>
</feature>
<sequence length="149" mass="14529">MRGLTVGAVLALVTLVPACSGASTAAPPPPTSPTVTTTVPPSSPSSSSPPPSSPQAAPAAEVNCSAAGGGKVGPAGQAQVDVIAERTEAGLAGCAEAIAVITEFYRAQPEEDEVVTIQGWTCAADSGDEGTGIVVCEKAGLSFHTGQQG</sequence>
<organism evidence="3 4">
    <name type="scientific">Kibdelosporangium persicum</name>
    <dbReference type="NCBI Taxonomy" id="2698649"/>
    <lineage>
        <taxon>Bacteria</taxon>
        <taxon>Bacillati</taxon>
        <taxon>Actinomycetota</taxon>
        <taxon>Actinomycetes</taxon>
        <taxon>Pseudonocardiales</taxon>
        <taxon>Pseudonocardiaceae</taxon>
        <taxon>Kibdelosporangium</taxon>
    </lineage>
</organism>
<feature type="signal peptide" evidence="2">
    <location>
        <begin position="1"/>
        <end position="25"/>
    </location>
</feature>
<reference evidence="3 4" key="1">
    <citation type="submission" date="2020-01" db="EMBL/GenBank/DDBJ databases">
        <title>Kibdelosporangium persica a novel Actinomycetes from a hot desert in Iran.</title>
        <authorList>
            <person name="Safaei N."/>
            <person name="Zaburannyi N."/>
            <person name="Mueller R."/>
            <person name="Wink J."/>
        </authorList>
    </citation>
    <scope>NUCLEOTIDE SEQUENCE [LARGE SCALE GENOMIC DNA]</scope>
    <source>
        <strain evidence="3 4">4NS15</strain>
    </source>
</reference>
<evidence type="ECO:0000256" key="2">
    <source>
        <dbReference type="SAM" id="SignalP"/>
    </source>
</evidence>
<feature type="compositionally biased region" description="Pro residues" evidence="1">
    <location>
        <begin position="41"/>
        <end position="53"/>
    </location>
</feature>
<evidence type="ECO:0000313" key="3">
    <source>
        <dbReference type="EMBL" id="NRN67994.1"/>
    </source>
</evidence>
<comment type="caution">
    <text evidence="3">The sequence shown here is derived from an EMBL/GenBank/DDBJ whole genome shotgun (WGS) entry which is preliminary data.</text>
</comment>
<gene>
    <name evidence="3" type="ORF">GC106_52350</name>
</gene>
<evidence type="ECO:0000256" key="1">
    <source>
        <dbReference type="SAM" id="MobiDB-lite"/>
    </source>
</evidence>
<keyword evidence="4" id="KW-1185">Reference proteome</keyword>